<feature type="domain" description="HMG box" evidence="5">
    <location>
        <begin position="38"/>
        <end position="106"/>
    </location>
</feature>
<dbReference type="PANTHER" id="PTHR10270:SF161">
    <property type="entry name" value="SEX-DETERMINING REGION Y PROTEIN"/>
    <property type="match status" value="1"/>
</dbReference>
<evidence type="ECO:0000256" key="2">
    <source>
        <dbReference type="ARBA" id="ARBA00023163"/>
    </source>
</evidence>
<feature type="compositionally biased region" description="Basic residues" evidence="4">
    <location>
        <begin position="108"/>
        <end position="119"/>
    </location>
</feature>
<dbReference type="Gene3D" id="1.10.30.10">
    <property type="entry name" value="High mobility group box domain"/>
    <property type="match status" value="1"/>
</dbReference>
<organism evidence="6 7">
    <name type="scientific">Mycena maculata</name>
    <dbReference type="NCBI Taxonomy" id="230809"/>
    <lineage>
        <taxon>Eukaryota</taxon>
        <taxon>Fungi</taxon>
        <taxon>Dikarya</taxon>
        <taxon>Basidiomycota</taxon>
        <taxon>Agaricomycotina</taxon>
        <taxon>Agaricomycetes</taxon>
        <taxon>Agaricomycetidae</taxon>
        <taxon>Agaricales</taxon>
        <taxon>Marasmiineae</taxon>
        <taxon>Mycenaceae</taxon>
        <taxon>Mycena</taxon>
    </lineage>
</organism>
<proteinExistence type="predicted"/>
<dbReference type="PANTHER" id="PTHR10270">
    <property type="entry name" value="SOX TRANSCRIPTION FACTOR"/>
    <property type="match status" value="1"/>
</dbReference>
<keyword evidence="2" id="KW-0804">Transcription</keyword>
<feature type="region of interest" description="Disordered" evidence="4">
    <location>
        <begin position="105"/>
        <end position="161"/>
    </location>
</feature>
<dbReference type="Proteomes" id="UP001215280">
    <property type="component" value="Unassembled WGS sequence"/>
</dbReference>
<evidence type="ECO:0000256" key="1">
    <source>
        <dbReference type="ARBA" id="ARBA00023125"/>
    </source>
</evidence>
<sequence length="370" mass="39133">MNYTSDDDDCIFQSKMEDEGEDPHAALTNQTLNADGTPKRPMNAFMIFARRRRPQVSAENQAMRTGDISKILSQEWKAMAPADKQFYLGQAKQLKETFNAKYPDYVYRRRPNNTRRRRPKEAGTPGARDTDGESSSPDAEDPPTLPDNTHPHAHPVARYPPYPVASASSSASYGYGAGYGHARTASYPYPGAAYDTPSSPYNYAPYDAPGPGPVPALRKAQSIPAMSMPLSPPPAAWPAPAPSSNNPNYYPASAQHSYGEYAPSGRERSGSSASPRYSPYASPAPIPSTYSPGPSYPSTNSYSPVPAHASPAGHAYSSSSSSSSSYSSGYGAGYAAPRALAGLGAGGGDGGGGGGGAAEYARYWGAEKML</sequence>
<dbReference type="InterPro" id="IPR009071">
    <property type="entry name" value="HMG_box_dom"/>
</dbReference>
<dbReference type="GO" id="GO:0000978">
    <property type="term" value="F:RNA polymerase II cis-regulatory region sequence-specific DNA binding"/>
    <property type="evidence" value="ECO:0007669"/>
    <property type="project" value="TreeGrafter"/>
</dbReference>
<dbReference type="InterPro" id="IPR036910">
    <property type="entry name" value="HMG_box_dom_sf"/>
</dbReference>
<comment type="caution">
    <text evidence="6">The sequence shown here is derived from an EMBL/GenBank/DDBJ whole genome shotgun (WGS) entry which is preliminary data.</text>
</comment>
<keyword evidence="3" id="KW-0539">Nucleus</keyword>
<feature type="compositionally biased region" description="Low complexity" evidence="4">
    <location>
        <begin position="270"/>
        <end position="330"/>
    </location>
</feature>
<feature type="region of interest" description="Disordered" evidence="4">
    <location>
        <begin position="260"/>
        <end position="330"/>
    </location>
</feature>
<evidence type="ECO:0000259" key="5">
    <source>
        <dbReference type="PROSITE" id="PS50118"/>
    </source>
</evidence>
<evidence type="ECO:0000256" key="3">
    <source>
        <dbReference type="PROSITE-ProRule" id="PRU00267"/>
    </source>
</evidence>
<dbReference type="InterPro" id="IPR050140">
    <property type="entry name" value="SRY-related_HMG-box_TF-like"/>
</dbReference>
<protein>
    <recommendedName>
        <fullName evidence="5">HMG box domain-containing protein</fullName>
    </recommendedName>
</protein>
<dbReference type="SMART" id="SM00398">
    <property type="entry name" value="HMG"/>
    <property type="match status" value="1"/>
</dbReference>
<gene>
    <name evidence="6" type="ORF">DFH07DRAFT_770860</name>
</gene>
<dbReference type="GO" id="GO:0030154">
    <property type="term" value="P:cell differentiation"/>
    <property type="evidence" value="ECO:0007669"/>
    <property type="project" value="TreeGrafter"/>
</dbReference>
<accession>A0AAD7JEG2</accession>
<evidence type="ECO:0000313" key="7">
    <source>
        <dbReference type="Proteomes" id="UP001215280"/>
    </source>
</evidence>
<dbReference type="Pfam" id="PF00505">
    <property type="entry name" value="HMG_box"/>
    <property type="match status" value="1"/>
</dbReference>
<dbReference type="SUPFAM" id="SSF47095">
    <property type="entry name" value="HMG-box"/>
    <property type="match status" value="1"/>
</dbReference>
<dbReference type="PROSITE" id="PS50118">
    <property type="entry name" value="HMG_BOX_2"/>
    <property type="match status" value="1"/>
</dbReference>
<keyword evidence="7" id="KW-1185">Reference proteome</keyword>
<dbReference type="AlphaFoldDB" id="A0AAD7JEG2"/>
<evidence type="ECO:0000256" key="4">
    <source>
        <dbReference type="SAM" id="MobiDB-lite"/>
    </source>
</evidence>
<keyword evidence="1 3" id="KW-0238">DNA-binding</keyword>
<evidence type="ECO:0000313" key="6">
    <source>
        <dbReference type="EMBL" id="KAJ7763131.1"/>
    </source>
</evidence>
<feature type="DNA-binding region" description="HMG box" evidence="3">
    <location>
        <begin position="38"/>
        <end position="106"/>
    </location>
</feature>
<dbReference type="EMBL" id="JARJLG010000041">
    <property type="protein sequence ID" value="KAJ7763131.1"/>
    <property type="molecule type" value="Genomic_DNA"/>
</dbReference>
<reference evidence="6" key="1">
    <citation type="submission" date="2023-03" db="EMBL/GenBank/DDBJ databases">
        <title>Massive genome expansion in bonnet fungi (Mycena s.s.) driven by repeated elements and novel gene families across ecological guilds.</title>
        <authorList>
            <consortium name="Lawrence Berkeley National Laboratory"/>
            <person name="Harder C.B."/>
            <person name="Miyauchi S."/>
            <person name="Viragh M."/>
            <person name="Kuo A."/>
            <person name="Thoen E."/>
            <person name="Andreopoulos B."/>
            <person name="Lu D."/>
            <person name="Skrede I."/>
            <person name="Drula E."/>
            <person name="Henrissat B."/>
            <person name="Morin E."/>
            <person name="Kohler A."/>
            <person name="Barry K."/>
            <person name="LaButti K."/>
            <person name="Morin E."/>
            <person name="Salamov A."/>
            <person name="Lipzen A."/>
            <person name="Mereny Z."/>
            <person name="Hegedus B."/>
            <person name="Baldrian P."/>
            <person name="Stursova M."/>
            <person name="Weitz H."/>
            <person name="Taylor A."/>
            <person name="Grigoriev I.V."/>
            <person name="Nagy L.G."/>
            <person name="Martin F."/>
            <person name="Kauserud H."/>
        </authorList>
    </citation>
    <scope>NUCLEOTIDE SEQUENCE</scope>
    <source>
        <strain evidence="6">CBHHK188m</strain>
    </source>
</reference>
<dbReference type="GO" id="GO:0001228">
    <property type="term" value="F:DNA-binding transcription activator activity, RNA polymerase II-specific"/>
    <property type="evidence" value="ECO:0007669"/>
    <property type="project" value="TreeGrafter"/>
</dbReference>
<dbReference type="GO" id="GO:0005634">
    <property type="term" value="C:nucleus"/>
    <property type="evidence" value="ECO:0007669"/>
    <property type="project" value="UniProtKB-UniRule"/>
</dbReference>
<name>A0AAD7JEG2_9AGAR</name>